<dbReference type="Pfam" id="PF03732">
    <property type="entry name" value="Retrotrans_gag"/>
    <property type="match status" value="1"/>
</dbReference>
<evidence type="ECO:0000256" key="4">
    <source>
        <dbReference type="ARBA" id="ARBA00022759"/>
    </source>
</evidence>
<feature type="region of interest" description="Disordered" evidence="7">
    <location>
        <begin position="406"/>
        <end position="494"/>
    </location>
</feature>
<dbReference type="FunFam" id="3.30.70.270:FF:000020">
    <property type="entry name" value="Transposon Tf2-6 polyprotein-like Protein"/>
    <property type="match status" value="1"/>
</dbReference>
<dbReference type="Pfam" id="PF00078">
    <property type="entry name" value="RVT_1"/>
    <property type="match status" value="1"/>
</dbReference>
<proteinExistence type="predicted"/>
<evidence type="ECO:0000256" key="5">
    <source>
        <dbReference type="ARBA" id="ARBA00022801"/>
    </source>
</evidence>
<feature type="compositionally biased region" description="Pro residues" evidence="7">
    <location>
        <begin position="1700"/>
        <end position="1709"/>
    </location>
</feature>
<dbReference type="InterPro" id="IPR050951">
    <property type="entry name" value="Retrovirus_Pol_polyprotein"/>
</dbReference>
<dbReference type="InterPro" id="IPR043128">
    <property type="entry name" value="Rev_trsase/Diguanyl_cyclase"/>
</dbReference>
<dbReference type="InterPro" id="IPR005162">
    <property type="entry name" value="Retrotrans_gag_dom"/>
</dbReference>
<dbReference type="GO" id="GO:0003676">
    <property type="term" value="F:nucleic acid binding"/>
    <property type="evidence" value="ECO:0007669"/>
    <property type="project" value="InterPro"/>
</dbReference>
<dbReference type="FunFam" id="3.10.20.370:FF:000001">
    <property type="entry name" value="Retrovirus-related Pol polyprotein from transposon 17.6-like protein"/>
    <property type="match status" value="1"/>
</dbReference>
<dbReference type="SUPFAM" id="SSF56672">
    <property type="entry name" value="DNA/RNA polymerases"/>
    <property type="match status" value="1"/>
</dbReference>
<feature type="compositionally biased region" description="Basic and acidic residues" evidence="7">
    <location>
        <begin position="1644"/>
        <end position="1654"/>
    </location>
</feature>
<dbReference type="InterPro" id="IPR043502">
    <property type="entry name" value="DNA/RNA_pol_sf"/>
</dbReference>
<feature type="region of interest" description="Disordered" evidence="7">
    <location>
        <begin position="309"/>
        <end position="336"/>
    </location>
</feature>
<keyword evidence="3" id="KW-0540">Nuclease</keyword>
<organism evidence="9 10">
    <name type="scientific">Vitis vinifera</name>
    <name type="common">Grape</name>
    <dbReference type="NCBI Taxonomy" id="29760"/>
    <lineage>
        <taxon>Eukaryota</taxon>
        <taxon>Viridiplantae</taxon>
        <taxon>Streptophyta</taxon>
        <taxon>Embryophyta</taxon>
        <taxon>Tracheophyta</taxon>
        <taxon>Spermatophyta</taxon>
        <taxon>Magnoliopsida</taxon>
        <taxon>eudicotyledons</taxon>
        <taxon>Gunneridae</taxon>
        <taxon>Pentapetalae</taxon>
        <taxon>rosids</taxon>
        <taxon>Vitales</taxon>
        <taxon>Vitaceae</taxon>
        <taxon>Viteae</taxon>
        <taxon>Vitis</taxon>
    </lineage>
</organism>
<gene>
    <name evidence="9" type="primary">TY3B-I_830</name>
    <name evidence="9" type="ORF">CK203_114873</name>
</gene>
<evidence type="ECO:0000256" key="1">
    <source>
        <dbReference type="ARBA" id="ARBA00022679"/>
    </source>
</evidence>
<feature type="domain" description="Integrase catalytic" evidence="8">
    <location>
        <begin position="1359"/>
        <end position="1519"/>
    </location>
</feature>
<evidence type="ECO:0000256" key="2">
    <source>
        <dbReference type="ARBA" id="ARBA00022695"/>
    </source>
</evidence>
<dbReference type="Pfam" id="PF00665">
    <property type="entry name" value="rve"/>
    <property type="match status" value="1"/>
</dbReference>
<feature type="region of interest" description="Disordered" evidence="7">
    <location>
        <begin position="28"/>
        <end position="50"/>
    </location>
</feature>
<feature type="compositionally biased region" description="Polar residues" evidence="7">
    <location>
        <begin position="1663"/>
        <end position="1680"/>
    </location>
</feature>
<dbReference type="GO" id="GO:0016787">
    <property type="term" value="F:hydrolase activity"/>
    <property type="evidence" value="ECO:0007669"/>
    <property type="project" value="UniProtKB-KW"/>
</dbReference>
<dbReference type="PANTHER" id="PTHR37984">
    <property type="entry name" value="PROTEIN CBG26694"/>
    <property type="match status" value="1"/>
</dbReference>
<dbReference type="PROSITE" id="PS50994">
    <property type="entry name" value="INTEGRASE"/>
    <property type="match status" value="1"/>
</dbReference>
<comment type="caution">
    <text evidence="9">The sequence shown here is derived from an EMBL/GenBank/DDBJ whole genome shotgun (WGS) entry which is preliminary data.</text>
</comment>
<dbReference type="InterPro" id="IPR012337">
    <property type="entry name" value="RNaseH-like_sf"/>
</dbReference>
<dbReference type="Gene3D" id="1.10.340.70">
    <property type="match status" value="1"/>
</dbReference>
<keyword evidence="6" id="KW-0695">RNA-directed DNA polymerase</keyword>
<dbReference type="GO" id="GO:0004519">
    <property type="term" value="F:endonuclease activity"/>
    <property type="evidence" value="ECO:0007669"/>
    <property type="project" value="UniProtKB-KW"/>
</dbReference>
<sequence>MPYWIRDQEGRLVRIENPQDTELDICVNIMDPPPEDQNSQQGQGGNPNAYLSMRDRMHPPRMSAPSCILPPLEQLVIRPHIVPLLPTFHGMESENPYSHIKEFEEVCNTFRERGASIDLMRLKLFPFTLKDKAKIWLNSLRPRSIRNWVDLQAEFLKKYFPTHRTNGLKRQISNFSAKENEKFHECWERGWDEPNSREKGKFPSQQTQNPKAGMYMLSEDVDMKAKVATIARRLEKLELKKMHEVQAISETQAHAMPCTICQSCDHVVDECPTMPAVREMLGDQANVVGQFRPNTNASYGNTYNSSWRNHPNFSWKPRPPPYQPQAQTQAPQQTSSVEQAIANLSKVMNDFVGEQRAINSQLHQKIENVESSLNKRMDGMQNDLYHKIDNIQYSISRLTNLNTVNEKGKFPSQPSQNPKGVHEVETQEGDSSKLREVKAVITLRSGKEVDQPLPNLGPDEEIRSKGPLIKEGKNQEEQSGKKSASKSSIEEEPRIVIKEDMMKKHMPPPFPQALHGKKEIKNSSEILEVLRQVKVNIPLLDMIKQVPTYAKFLKDLCTVKRGLQVTKNSFLTEQVSAIIQRGLKPTTMTLSLADRSVKIPRGVIEDVLVQVDKFYYPVDFVEWGDAAHIWKHDLEVNIFHLCKRHLYPEEEEGFEEVCLINTLVEEHCDKSLEESLNENLEVLEDGFPEPSDVLAIMSPWRRREEILPLFNQEDSQGVAVEDPPKLILKPLPVELKYAYLEDDEKCPVVVSLTLTSDQEDSLLGVLRKCKKAIGWQISDLKGISPLVCTHHIYMEDDAKPVRQPQRRLNPHMQEVVRSEVLKLLQAGIIYPISDSLWVSPTQVVPKKSGITVIQNEKGEEVSTRPTSGWRVCIDYRRLNSVTRKDHFPLPFMDQVLERVSGHPFYCFLDGYSGYFQIEIDLEDQEKTTFTCPFGTFAYRRMPFGLCNAPATFQRCMLSIFSDMVERIMEVFMDDITVYGSSYEECLMHLEVVLHRCIEKDLVLNWEKCHFMVQKGIVLGHIISKNGIEVDKAKVELIVKLPPPTNVKGIRQFLGHAGFYRRFIKDFSKISKPLCELLVKDAKFVWDEKCQRSFEELKQFLTTAPIVRAPNWKLPFEVMCDSSDLAMGAVLGQREDGKPYVIYYASRTLNEAQKNYTTTEKELLAVVFALDKFRAYLVGSSIVVFTDHSALKYLLTKQDAKARLIRWILLLQEFNLQIRDKKGVENVVADYLSRLVIAHDSHGLPINDDFPEESLMSVDLAPWYSHIANFLVTREVPSEWSAQDKRHFLAKIHAYYWEEPFLFKYCADQIIRKCVPEQEQSGILSHCHDSACGGHFASQKTAMKVIQSGFWWPSLFKDAHSMCKACDRCQRLDFMGPFPMSFGHSYILVGVDYVSKWVEAIPCRSNDHKVVLKFLKDNIFARFGVPKAIISDGGTHFCNKPFETLLAKYGVKHKVATPYHPQTSGQVELANREIKNILMKVVNVNRKDWSIKLLDSLWAYRTAYKTILGMSPYRLVYGKACHLPVEIEYKAWWAIKKLNMDLSRAGLKRCLDLNELEELRNVAYLNSKIAKARLKKWHDQLVNQKNFTKGQKVLLYDSKLHLFPGKLKSRWTGPFIIHEVHPNGVVEIFNPTAKKPLEPRAPTFRHFDHGEDQRRPFRLPILTDPSTTASRHGSRTFTSCSGPGHSPSEGEVPSQRRYPTRRPPTEPVPPAEQAASSVSRPPAKMTRFSGPGEPSHAPQPEPATEEPRIPVDMPPEAIIRRPMIAGPPIEGNLDCRDRSFHSETYFDIEALRQQPELRDSFRLLQRYHMESFLTPRQFYYPRVVIDFYQSMTTRGLRNPTLIQFTIDGRQGAIGARHIAEALHIPYEPVFQADFREWSSFSQSDMVRILSRGTSTASVLTRRELPSGMLLIDVLLRANLFPL</sequence>
<dbReference type="InterPro" id="IPR001584">
    <property type="entry name" value="Integrase_cat-core"/>
</dbReference>
<protein>
    <submittedName>
        <fullName evidence="9">Transposon Ty3-I Gag-Pol polyprotein</fullName>
    </submittedName>
</protein>
<dbReference type="CDD" id="cd01647">
    <property type="entry name" value="RT_LTR"/>
    <property type="match status" value="1"/>
</dbReference>
<dbReference type="EMBL" id="QGNW01001986">
    <property type="protein sequence ID" value="RVW26773.1"/>
    <property type="molecule type" value="Genomic_DNA"/>
</dbReference>
<dbReference type="CDD" id="cd09274">
    <property type="entry name" value="RNase_HI_RT_Ty3"/>
    <property type="match status" value="1"/>
</dbReference>
<evidence type="ECO:0000313" key="10">
    <source>
        <dbReference type="Proteomes" id="UP000288805"/>
    </source>
</evidence>
<dbReference type="Gene3D" id="3.10.10.10">
    <property type="entry name" value="HIV Type 1 Reverse Transcriptase, subunit A, domain 1"/>
    <property type="match status" value="1"/>
</dbReference>
<dbReference type="InterPro" id="IPR041588">
    <property type="entry name" value="Integrase_H2C2"/>
</dbReference>
<accession>A0A438CU94</accession>
<dbReference type="Pfam" id="PF17917">
    <property type="entry name" value="RT_RNaseH"/>
    <property type="match status" value="1"/>
</dbReference>
<dbReference type="GO" id="GO:0015074">
    <property type="term" value="P:DNA integration"/>
    <property type="evidence" value="ECO:0007669"/>
    <property type="project" value="InterPro"/>
</dbReference>
<evidence type="ECO:0000256" key="6">
    <source>
        <dbReference type="ARBA" id="ARBA00022918"/>
    </source>
</evidence>
<keyword evidence="1" id="KW-0808">Transferase</keyword>
<evidence type="ECO:0000256" key="7">
    <source>
        <dbReference type="SAM" id="MobiDB-lite"/>
    </source>
</evidence>
<dbReference type="InterPro" id="IPR000477">
    <property type="entry name" value="RT_dom"/>
</dbReference>
<feature type="compositionally biased region" description="Basic and acidic residues" evidence="7">
    <location>
        <begin position="460"/>
        <end position="480"/>
    </location>
</feature>
<dbReference type="SUPFAM" id="SSF53098">
    <property type="entry name" value="Ribonuclease H-like"/>
    <property type="match status" value="1"/>
</dbReference>
<name>A0A438CU94_VITVI</name>
<evidence type="ECO:0000313" key="9">
    <source>
        <dbReference type="EMBL" id="RVW26773.1"/>
    </source>
</evidence>
<reference evidence="9 10" key="1">
    <citation type="journal article" date="2018" name="PLoS Genet.">
        <title>Population sequencing reveals clonal diversity and ancestral inbreeding in the grapevine cultivar Chardonnay.</title>
        <authorList>
            <person name="Roach M.J."/>
            <person name="Johnson D.L."/>
            <person name="Bohlmann J."/>
            <person name="van Vuuren H.J."/>
            <person name="Jones S.J."/>
            <person name="Pretorius I.S."/>
            <person name="Schmidt S.A."/>
            <person name="Borneman A.R."/>
        </authorList>
    </citation>
    <scope>NUCLEOTIDE SEQUENCE [LARGE SCALE GENOMIC DNA]</scope>
    <source>
        <strain evidence="10">cv. Chardonnay</strain>
        <tissue evidence="9">Leaf</tissue>
    </source>
</reference>
<keyword evidence="4" id="KW-0255">Endonuclease</keyword>
<feature type="compositionally biased region" description="Low complexity" evidence="7">
    <location>
        <begin position="324"/>
        <end position="334"/>
    </location>
</feature>
<dbReference type="Gene3D" id="3.30.70.270">
    <property type="match status" value="2"/>
</dbReference>
<dbReference type="Pfam" id="PF17921">
    <property type="entry name" value="Integrase_H2C2"/>
    <property type="match status" value="1"/>
</dbReference>
<evidence type="ECO:0000256" key="3">
    <source>
        <dbReference type="ARBA" id="ARBA00022722"/>
    </source>
</evidence>
<dbReference type="PANTHER" id="PTHR37984:SF5">
    <property type="entry name" value="PROTEIN NYNRIN-LIKE"/>
    <property type="match status" value="1"/>
</dbReference>
<feature type="compositionally biased region" description="Basic and acidic residues" evidence="7">
    <location>
        <begin position="420"/>
        <end position="438"/>
    </location>
</feature>
<dbReference type="InterPro" id="IPR041373">
    <property type="entry name" value="RT_RNaseH"/>
</dbReference>
<dbReference type="Gene3D" id="3.30.420.10">
    <property type="entry name" value="Ribonuclease H-like superfamily/Ribonuclease H"/>
    <property type="match status" value="1"/>
</dbReference>
<keyword evidence="5" id="KW-0378">Hydrolase</keyword>
<dbReference type="Proteomes" id="UP000288805">
    <property type="component" value="Unassembled WGS sequence"/>
</dbReference>
<evidence type="ECO:0000259" key="8">
    <source>
        <dbReference type="PROSITE" id="PS50994"/>
    </source>
</evidence>
<dbReference type="InterPro" id="IPR036397">
    <property type="entry name" value="RNaseH_sf"/>
</dbReference>
<feature type="region of interest" description="Disordered" evidence="7">
    <location>
        <begin position="1634"/>
        <end position="1749"/>
    </location>
</feature>
<dbReference type="GO" id="GO:0003964">
    <property type="term" value="F:RNA-directed DNA polymerase activity"/>
    <property type="evidence" value="ECO:0007669"/>
    <property type="project" value="UniProtKB-KW"/>
</dbReference>
<keyword evidence="2" id="KW-0548">Nucleotidyltransferase</keyword>